<evidence type="ECO:0000259" key="24">
    <source>
        <dbReference type="PROSITE" id="PS51855"/>
    </source>
</evidence>
<dbReference type="InterPro" id="IPR017926">
    <property type="entry name" value="GATASE"/>
</dbReference>
<evidence type="ECO:0000256" key="5">
    <source>
        <dbReference type="ARBA" id="ARBA00022598"/>
    </source>
</evidence>
<dbReference type="GO" id="GO:0005951">
    <property type="term" value="C:carbamoyl-phosphate synthase complex"/>
    <property type="evidence" value="ECO:0007669"/>
    <property type="project" value="TreeGrafter"/>
</dbReference>
<dbReference type="Pfam" id="PF00117">
    <property type="entry name" value="GATase"/>
    <property type="match status" value="1"/>
</dbReference>
<dbReference type="FunFam" id="3.40.50.20:FF:000011">
    <property type="entry name" value="CAD protein-like isoform X1"/>
    <property type="match status" value="1"/>
</dbReference>
<keyword evidence="10 21" id="KW-0067">ATP-binding</keyword>
<evidence type="ECO:0000256" key="18">
    <source>
        <dbReference type="ARBA" id="ARBA00048816"/>
    </source>
</evidence>
<dbReference type="FunFam" id="3.50.30.20:FF:000002">
    <property type="entry name" value="Carbamoyl-phosphate synthase 1, mitochondrial"/>
    <property type="match status" value="1"/>
</dbReference>
<evidence type="ECO:0000256" key="8">
    <source>
        <dbReference type="ARBA" id="ARBA00022741"/>
    </source>
</evidence>
<dbReference type="SUPFAM" id="SSF51556">
    <property type="entry name" value="Metallo-dependent hydrolases"/>
    <property type="match status" value="1"/>
</dbReference>
<dbReference type="PANTHER" id="PTHR11405:SF5">
    <property type="entry name" value="CAD PROTEIN"/>
    <property type="match status" value="1"/>
</dbReference>
<dbReference type="SUPFAM" id="SSF48108">
    <property type="entry name" value="Carbamoyl phosphate synthetase, large subunit connection domain"/>
    <property type="match status" value="1"/>
</dbReference>
<evidence type="ECO:0000256" key="10">
    <source>
        <dbReference type="ARBA" id="ARBA00022840"/>
    </source>
</evidence>
<evidence type="ECO:0000313" key="26">
    <source>
        <dbReference type="Proteomes" id="UP001362999"/>
    </source>
</evidence>
<dbReference type="InterPro" id="IPR029062">
    <property type="entry name" value="Class_I_gatase-like"/>
</dbReference>
<dbReference type="Gene3D" id="3.30.1490.20">
    <property type="entry name" value="ATP-grasp fold, A domain"/>
    <property type="match status" value="1"/>
</dbReference>
<dbReference type="NCBIfam" id="NF002032">
    <property type="entry name" value="PRK00856.1"/>
    <property type="match status" value="1"/>
</dbReference>
<dbReference type="InterPro" id="IPR036914">
    <property type="entry name" value="MGS-like_dom_sf"/>
</dbReference>
<dbReference type="Pfam" id="PF02786">
    <property type="entry name" value="CPSase_L_D2"/>
    <property type="match status" value="2"/>
</dbReference>
<dbReference type="NCBIfam" id="NF009455">
    <property type="entry name" value="PRK12815.1"/>
    <property type="match status" value="1"/>
</dbReference>
<dbReference type="NCBIfam" id="TIGR00670">
    <property type="entry name" value="asp_carb_tr"/>
    <property type="match status" value="1"/>
</dbReference>
<dbReference type="InterPro" id="IPR006275">
    <property type="entry name" value="CPSase_lsu"/>
</dbReference>
<dbReference type="InterPro" id="IPR013815">
    <property type="entry name" value="ATP_grasp_subdomain_1"/>
</dbReference>
<dbReference type="PRINTS" id="PR00098">
    <property type="entry name" value="CPSASE"/>
</dbReference>
<comment type="catalytic activity">
    <reaction evidence="18">
        <text>hydrogencarbonate + L-glutamine + 2 ATP + H2O = carbamoyl phosphate + L-glutamate + 2 ADP + phosphate + 2 H(+)</text>
        <dbReference type="Rhea" id="RHEA:18633"/>
        <dbReference type="ChEBI" id="CHEBI:15377"/>
        <dbReference type="ChEBI" id="CHEBI:15378"/>
        <dbReference type="ChEBI" id="CHEBI:17544"/>
        <dbReference type="ChEBI" id="CHEBI:29985"/>
        <dbReference type="ChEBI" id="CHEBI:30616"/>
        <dbReference type="ChEBI" id="CHEBI:43474"/>
        <dbReference type="ChEBI" id="CHEBI:58228"/>
        <dbReference type="ChEBI" id="CHEBI:58359"/>
        <dbReference type="ChEBI" id="CHEBI:456216"/>
        <dbReference type="EC" id="6.3.5.5"/>
    </reaction>
</comment>
<dbReference type="SMART" id="SM00851">
    <property type="entry name" value="MGS"/>
    <property type="match status" value="1"/>
</dbReference>
<evidence type="ECO:0000256" key="7">
    <source>
        <dbReference type="ARBA" id="ARBA00022737"/>
    </source>
</evidence>
<evidence type="ECO:0000256" key="3">
    <source>
        <dbReference type="ARBA" id="ARBA00004852"/>
    </source>
</evidence>
<dbReference type="GO" id="GO:0006207">
    <property type="term" value="P:'de novo' pyrimidine nucleobase biosynthetic process"/>
    <property type="evidence" value="ECO:0007669"/>
    <property type="project" value="InterPro"/>
</dbReference>
<comment type="catalytic activity">
    <reaction evidence="20">
        <text>L-glutamine + H2O = L-glutamate + NH4(+)</text>
        <dbReference type="Rhea" id="RHEA:15889"/>
        <dbReference type="ChEBI" id="CHEBI:15377"/>
        <dbReference type="ChEBI" id="CHEBI:28938"/>
        <dbReference type="ChEBI" id="CHEBI:29985"/>
        <dbReference type="ChEBI" id="CHEBI:58359"/>
        <dbReference type="EC" id="3.5.1.2"/>
    </reaction>
</comment>
<dbReference type="GO" id="GO:0004359">
    <property type="term" value="F:glutaminase activity"/>
    <property type="evidence" value="ECO:0007669"/>
    <property type="project" value="UniProtKB-EC"/>
</dbReference>
<proteinExistence type="inferred from homology"/>
<dbReference type="HAMAP" id="MF_00001">
    <property type="entry name" value="Asp_carb_tr"/>
    <property type="match status" value="1"/>
</dbReference>
<dbReference type="InterPro" id="IPR005479">
    <property type="entry name" value="CPAse_ATP-bd"/>
</dbReference>
<feature type="compositionally biased region" description="Low complexity" evidence="22">
    <location>
        <begin position="185"/>
        <end position="213"/>
    </location>
</feature>
<dbReference type="SUPFAM" id="SSF52317">
    <property type="entry name" value="Class I glutamine amidotransferase-like"/>
    <property type="match status" value="1"/>
</dbReference>
<evidence type="ECO:0000256" key="9">
    <source>
        <dbReference type="ARBA" id="ARBA00022801"/>
    </source>
</evidence>
<evidence type="ECO:0000256" key="19">
    <source>
        <dbReference type="ARBA" id="ARBA00048859"/>
    </source>
</evidence>
<dbReference type="InterPro" id="IPR005480">
    <property type="entry name" value="CPSase_lsu_oligo"/>
</dbReference>
<dbReference type="FunFam" id="3.30.1490.20:FF:000001">
    <property type="entry name" value="Carbamoyl-phosphate synthase large chain"/>
    <property type="match status" value="1"/>
</dbReference>
<dbReference type="PROSITE" id="PS00866">
    <property type="entry name" value="CPSASE_1"/>
    <property type="match status" value="2"/>
</dbReference>
<dbReference type="Gene3D" id="1.10.1030.10">
    <property type="entry name" value="Carbamoyl-phosphate synthetase, large subunit oligomerisation domain"/>
    <property type="match status" value="1"/>
</dbReference>
<dbReference type="GO" id="GO:0016597">
    <property type="term" value="F:amino acid binding"/>
    <property type="evidence" value="ECO:0007669"/>
    <property type="project" value="InterPro"/>
</dbReference>
<dbReference type="FunFam" id="1.10.1030.10:FF:000001">
    <property type="entry name" value="Carbamoyl-phosphate synthase large chain"/>
    <property type="match status" value="1"/>
</dbReference>
<evidence type="ECO:0000256" key="14">
    <source>
        <dbReference type="ARBA" id="ARBA00043979"/>
    </source>
</evidence>
<comment type="pathway">
    <text evidence="2">Pyrimidine metabolism; UMP biosynthesis via de novo pathway; (S)-dihydroorotate from bicarbonate: step 1/3.</text>
</comment>
<comment type="similarity">
    <text evidence="14">In the C-terminal section; belongs to the aspartate/ornithine carbamoyltransferase superfamily. ATCase family.</text>
</comment>
<dbReference type="Gene3D" id="3.50.30.20">
    <property type="entry name" value="Carbamoyl-phosphate synthase small subunit, N-terminal domain"/>
    <property type="match status" value="1"/>
</dbReference>
<dbReference type="Gene3D" id="3.20.20.140">
    <property type="entry name" value="Metal-dependent hydrolases"/>
    <property type="match status" value="1"/>
</dbReference>
<dbReference type="PROSITE" id="PS51855">
    <property type="entry name" value="MGS"/>
    <property type="match status" value="1"/>
</dbReference>
<dbReference type="PRINTS" id="PR00099">
    <property type="entry name" value="CPSGATASE"/>
</dbReference>
<keyword evidence="6" id="KW-0808">Transferase</keyword>
<organism evidence="25 26">
    <name type="scientific">Favolaschia claudopus</name>
    <dbReference type="NCBI Taxonomy" id="2862362"/>
    <lineage>
        <taxon>Eukaryota</taxon>
        <taxon>Fungi</taxon>
        <taxon>Dikarya</taxon>
        <taxon>Basidiomycota</taxon>
        <taxon>Agaricomycotina</taxon>
        <taxon>Agaricomycetes</taxon>
        <taxon>Agaricomycetidae</taxon>
        <taxon>Agaricales</taxon>
        <taxon>Marasmiineae</taxon>
        <taxon>Mycenaceae</taxon>
        <taxon>Favolaschia</taxon>
    </lineage>
</organism>
<dbReference type="Pfam" id="PF00988">
    <property type="entry name" value="CPSase_sm_chain"/>
    <property type="match status" value="1"/>
</dbReference>
<dbReference type="FunFam" id="3.40.50.20:FF:000002">
    <property type="entry name" value="Carbamoyl-phosphate synthase large chain"/>
    <property type="match status" value="1"/>
</dbReference>
<evidence type="ECO:0000256" key="6">
    <source>
        <dbReference type="ARBA" id="ARBA00022679"/>
    </source>
</evidence>
<dbReference type="InterPro" id="IPR006132">
    <property type="entry name" value="Asp/Orn_carbamoyltranf_P-bd"/>
</dbReference>
<dbReference type="InterPro" id="IPR002474">
    <property type="entry name" value="CarbamoylP_synth_ssu_N"/>
</dbReference>
<reference evidence="25 26" key="1">
    <citation type="journal article" date="2024" name="J Genomics">
        <title>Draft genome sequencing and assembly of Favolaschia claudopus CIRM-BRFM 2984 isolated from oak limbs.</title>
        <authorList>
            <person name="Navarro D."/>
            <person name="Drula E."/>
            <person name="Chaduli D."/>
            <person name="Cazenave R."/>
            <person name="Ahrendt S."/>
            <person name="Wang J."/>
            <person name="Lipzen A."/>
            <person name="Daum C."/>
            <person name="Barry K."/>
            <person name="Grigoriev I.V."/>
            <person name="Favel A."/>
            <person name="Rosso M.N."/>
            <person name="Martin F."/>
        </authorList>
    </citation>
    <scope>NUCLEOTIDE SEQUENCE [LARGE SCALE GENOMIC DNA]</scope>
    <source>
        <strain evidence="25 26">CIRM-BRFM 2984</strain>
    </source>
</reference>
<dbReference type="GO" id="GO:0004088">
    <property type="term" value="F:carbamoyl-phosphate synthase (glutamine-hydrolyzing) activity"/>
    <property type="evidence" value="ECO:0007669"/>
    <property type="project" value="UniProtKB-EC"/>
</dbReference>
<dbReference type="FunFam" id="3.40.50.1380:FF:000005">
    <property type="entry name" value="CAD protein-like isoform X1"/>
    <property type="match status" value="1"/>
</dbReference>
<dbReference type="NCBIfam" id="NF003671">
    <property type="entry name" value="PRK05294.1"/>
    <property type="match status" value="1"/>
</dbReference>
<dbReference type="CDD" id="cd01744">
    <property type="entry name" value="GATase1_CPSase"/>
    <property type="match status" value="1"/>
</dbReference>
<dbReference type="SMART" id="SM01097">
    <property type="entry name" value="CPSase_sm_chain"/>
    <property type="match status" value="1"/>
</dbReference>
<feature type="domain" description="ATP-grasp" evidence="23">
    <location>
        <begin position="598"/>
        <end position="790"/>
    </location>
</feature>
<evidence type="ECO:0000256" key="20">
    <source>
        <dbReference type="ARBA" id="ARBA00049534"/>
    </source>
</evidence>
<dbReference type="Gene3D" id="3.30.470.20">
    <property type="entry name" value="ATP-grasp fold, B domain"/>
    <property type="match status" value="2"/>
</dbReference>
<dbReference type="InterPro" id="IPR058047">
    <property type="entry name" value="CPSase_preATP-grasp"/>
</dbReference>
<keyword evidence="9" id="KW-0378">Hydrolase</keyword>
<dbReference type="InterPro" id="IPR035686">
    <property type="entry name" value="CPSase_GATase1"/>
</dbReference>
<dbReference type="Pfam" id="PF02729">
    <property type="entry name" value="OTCace_N"/>
    <property type="match status" value="1"/>
</dbReference>
<dbReference type="PROSITE" id="PS00867">
    <property type="entry name" value="CPSASE_2"/>
    <property type="match status" value="2"/>
</dbReference>
<dbReference type="InterPro" id="IPR032466">
    <property type="entry name" value="Metal_Hydrolase"/>
</dbReference>
<dbReference type="NCBIfam" id="NF009475">
    <property type="entry name" value="PRK12838.1"/>
    <property type="match status" value="1"/>
</dbReference>
<dbReference type="SMART" id="SM01096">
    <property type="entry name" value="CPSase_L_D3"/>
    <property type="match status" value="1"/>
</dbReference>
<dbReference type="Pfam" id="PF02787">
    <property type="entry name" value="CPSase_L_D3"/>
    <property type="match status" value="1"/>
</dbReference>
<feature type="domain" description="ATP-grasp" evidence="23">
    <location>
        <begin position="1133"/>
        <end position="1324"/>
    </location>
</feature>
<evidence type="ECO:0000256" key="21">
    <source>
        <dbReference type="PROSITE-ProRule" id="PRU00409"/>
    </source>
</evidence>
<dbReference type="Gene3D" id="3.40.50.880">
    <property type="match status" value="1"/>
</dbReference>
<evidence type="ECO:0000256" key="4">
    <source>
        <dbReference type="ARBA" id="ARBA00022553"/>
    </source>
</evidence>
<evidence type="ECO:0000256" key="16">
    <source>
        <dbReference type="ARBA" id="ARBA00043998"/>
    </source>
</evidence>
<gene>
    <name evidence="25" type="ORF">R3P38DRAFT_3294758</name>
</gene>
<dbReference type="InterPro" id="IPR011761">
    <property type="entry name" value="ATP-grasp"/>
</dbReference>
<dbReference type="CDD" id="cd01423">
    <property type="entry name" value="MGS_CPS_I_III"/>
    <property type="match status" value="1"/>
</dbReference>
<comment type="catalytic activity">
    <reaction evidence="17">
        <text>hydrogencarbonate + NH4(+) + 2 ATP = carbamoyl phosphate + 2 ADP + phosphate + 2 H(+)</text>
        <dbReference type="Rhea" id="RHEA:18029"/>
        <dbReference type="ChEBI" id="CHEBI:15378"/>
        <dbReference type="ChEBI" id="CHEBI:17544"/>
        <dbReference type="ChEBI" id="CHEBI:28938"/>
        <dbReference type="ChEBI" id="CHEBI:30616"/>
        <dbReference type="ChEBI" id="CHEBI:43474"/>
        <dbReference type="ChEBI" id="CHEBI:58228"/>
        <dbReference type="ChEBI" id="CHEBI:456216"/>
        <dbReference type="EC" id="6.3.4.16"/>
    </reaction>
</comment>
<dbReference type="GO" id="GO:0005524">
    <property type="term" value="F:ATP binding"/>
    <property type="evidence" value="ECO:0007669"/>
    <property type="project" value="UniProtKB-UniRule"/>
</dbReference>
<dbReference type="PRINTS" id="PR00100">
    <property type="entry name" value="AOTCASE"/>
</dbReference>
<dbReference type="HAMAP" id="MF_01209">
    <property type="entry name" value="CPSase_S_chain"/>
    <property type="match status" value="1"/>
</dbReference>
<dbReference type="InterPro" id="IPR036897">
    <property type="entry name" value="CarbamoylP_synth_lsu_oligo_sf"/>
</dbReference>
<feature type="domain" description="MGS-like" evidence="24">
    <location>
        <begin position="1389"/>
        <end position="1570"/>
    </location>
</feature>
<keyword evidence="4" id="KW-0597">Phosphoprotein</keyword>
<dbReference type="InterPro" id="IPR006131">
    <property type="entry name" value="Asp_carbamoyltransf_Asp/Orn-bd"/>
</dbReference>
<dbReference type="Proteomes" id="UP001362999">
    <property type="component" value="Unassembled WGS sequence"/>
</dbReference>
<evidence type="ECO:0000256" key="11">
    <source>
        <dbReference type="ARBA" id="ARBA00022975"/>
    </source>
</evidence>
<dbReference type="GO" id="GO:0046872">
    <property type="term" value="F:metal ion binding"/>
    <property type="evidence" value="ECO:0007669"/>
    <property type="project" value="InterPro"/>
</dbReference>
<dbReference type="Gene3D" id="3.40.50.1380">
    <property type="entry name" value="Methylglyoxal synthase-like domain"/>
    <property type="match status" value="1"/>
</dbReference>
<dbReference type="NCBIfam" id="TIGR01368">
    <property type="entry name" value="CPSaseIIsmall"/>
    <property type="match status" value="1"/>
</dbReference>
<dbReference type="SUPFAM" id="SSF52440">
    <property type="entry name" value="PreATP-grasp domain"/>
    <property type="match status" value="2"/>
</dbReference>
<dbReference type="FunFam" id="3.40.50.1370:FF:000002">
    <property type="entry name" value="Aspartate carbamoyltransferase 2"/>
    <property type="match status" value="1"/>
</dbReference>
<dbReference type="SUPFAM" id="SSF52335">
    <property type="entry name" value="Methylglyoxal synthase-like"/>
    <property type="match status" value="1"/>
</dbReference>
<dbReference type="FunFam" id="3.30.470.20:FF:000001">
    <property type="entry name" value="Carbamoyl-phosphate synthase large chain"/>
    <property type="match status" value="1"/>
</dbReference>
<evidence type="ECO:0000256" key="17">
    <source>
        <dbReference type="ARBA" id="ARBA00047359"/>
    </source>
</evidence>
<dbReference type="SUPFAM" id="SSF52021">
    <property type="entry name" value="Carbamoyl phosphate synthetase, small subunit N-terminal domain"/>
    <property type="match status" value="1"/>
</dbReference>
<keyword evidence="5" id="KW-0436">Ligase</keyword>
<dbReference type="SUPFAM" id="SSF56059">
    <property type="entry name" value="Glutathione synthetase ATP-binding domain-like"/>
    <property type="match status" value="2"/>
</dbReference>
<dbReference type="FunFam" id="3.30.470.20:FF:000004">
    <property type="entry name" value="Carbamoyl-phosphate synthase (glutamine-hydrolyzing)"/>
    <property type="match status" value="1"/>
</dbReference>
<dbReference type="Pfam" id="PF00185">
    <property type="entry name" value="OTCace"/>
    <property type="match status" value="1"/>
</dbReference>
<dbReference type="GO" id="GO:0006526">
    <property type="term" value="P:L-arginine biosynthetic process"/>
    <property type="evidence" value="ECO:0007669"/>
    <property type="project" value="TreeGrafter"/>
</dbReference>
<accession>A0AAV9ZD20</accession>
<keyword evidence="8 21" id="KW-0547">Nucleotide-binding</keyword>
<keyword evidence="26" id="KW-1185">Reference proteome</keyword>
<dbReference type="InterPro" id="IPR002082">
    <property type="entry name" value="Asp_carbamoyltransf"/>
</dbReference>
<dbReference type="Gene3D" id="3.40.50.20">
    <property type="match status" value="2"/>
</dbReference>
<dbReference type="FunFam" id="3.40.50.1370:FF:000005">
    <property type="entry name" value="CAD protein-like isoform X1"/>
    <property type="match status" value="1"/>
</dbReference>
<evidence type="ECO:0000256" key="13">
    <source>
        <dbReference type="ARBA" id="ARBA00043968"/>
    </source>
</evidence>
<feature type="region of interest" description="Disordered" evidence="22">
    <location>
        <begin position="185"/>
        <end position="217"/>
    </location>
</feature>
<keyword evidence="7" id="KW-0677">Repeat</keyword>
<dbReference type="PRINTS" id="PR00101">
    <property type="entry name" value="ATCASE"/>
</dbReference>
<dbReference type="Gene3D" id="3.40.50.1370">
    <property type="entry name" value="Aspartate/ornithine carbamoyltransferase"/>
    <property type="match status" value="2"/>
</dbReference>
<comment type="caution">
    <text evidence="25">The sequence shown here is derived from an EMBL/GenBank/DDBJ whole genome shotgun (WGS) entry which is preliminary data.</text>
</comment>
<dbReference type="PANTHER" id="PTHR11405">
    <property type="entry name" value="CARBAMOYLTRANSFERASE FAMILY MEMBER"/>
    <property type="match status" value="1"/>
</dbReference>
<dbReference type="GO" id="GO:0004070">
    <property type="term" value="F:aspartate carbamoyltransferase activity"/>
    <property type="evidence" value="ECO:0007669"/>
    <property type="project" value="UniProtKB-EC"/>
</dbReference>
<dbReference type="GO" id="GO:0004087">
    <property type="term" value="F:carbamoyl-phosphate synthase (ammonia) activity"/>
    <property type="evidence" value="ECO:0007669"/>
    <property type="project" value="UniProtKB-EC"/>
</dbReference>
<dbReference type="Pfam" id="PF25596">
    <property type="entry name" value="CPSase_L_D1"/>
    <property type="match status" value="2"/>
</dbReference>
<dbReference type="GO" id="GO:0006541">
    <property type="term" value="P:glutamine metabolic process"/>
    <property type="evidence" value="ECO:0007669"/>
    <property type="project" value="InterPro"/>
</dbReference>
<comment type="similarity">
    <text evidence="16">In the 2nd section; belongs to the CarB family.</text>
</comment>
<dbReference type="PROSITE" id="PS51273">
    <property type="entry name" value="GATASE_TYPE_1"/>
    <property type="match status" value="1"/>
</dbReference>
<dbReference type="PROSITE" id="PS50975">
    <property type="entry name" value="ATP_GRASP"/>
    <property type="match status" value="2"/>
</dbReference>
<dbReference type="SUPFAM" id="SSF53671">
    <property type="entry name" value="Aspartate/ornithine carbamoyltransferase"/>
    <property type="match status" value="1"/>
</dbReference>
<sequence length="2236" mass="244310">MANPAVPLPFRPSLSRLTSTLNGPTPPIIASANTPEISEDAVLELSDGSAFRGISFGAQGKSVAGECVFQTGMVGYTESLTDPSYEGQILVLTYPLVGNYGVPERPKNPLDTLPLAFESSKIHVAAIVIGYHSEDYSHFLANSSLGAWLKENNVPAIYGVDTRALTKKIREKGSMLGKLLARRPGAPLGRARPLIPSSQAPSRAPSRSSSPPSHGSWREDYDDIPFFDPNQINLVAEVSIPAPRLYKSTVTPRLHPTGRPLRVLAIDVGMKYNQIRCFIDRGTELKVVPWNYDFLAESEPYDGIFISNGPGDPCMVKSTISRLAVALQKADRPIFGICLGHQLLALAAGAKTSKMKYGNRGHNIPCTDALSGRCYITSQNHGFEVDTTTLPAGWKELFRNANDGSNEGIYCEDKPFFSVQFHPESTPGPRDTEFLFDVFIQNVADCAATSTLVPIVMPGGKKEDNDKRVPRASVSKVIILGSGGLSIGQAGEFDYSGSQAIKALKEEGIYTIMINPNIATIATSKGLADKVYFLPVTPEFVRKIIKYEKPDGIYVTFGGQTALNVGIKLKDEFEALGVKVLGTPIDTVIVTEDRQMFASAMAEIGEKCAESSTATNQEEAIAAAQAIGFPVIVRAAYALGGLGSGFAQNQAQLKALCSKAFATSPQVLVEKSMKGWKEIEYEVVRDCRDNCITVCNMENFDPLGIHTGDSIVVAPSQTLSDSDYNMLRTTAINVIRHLGVVGECNIQYALNPTSQEYCIIEVNARLSRSSALASKATGYPLAFIAAKLGLGIPLNEIKNSVTKVTSACFEPSLDYVVVKIPRWDLSKFNRVSRLLSSSMKSVGEVMSIGRTFEEGFQKAIRAIDDQFAGFAKNNLVENIDEELTNPTDKRIFAISTAFHRGYSVDKIWQMTNIDKWFLTKLQYIFNMEERLSDCNVSTISPALLKQAKQLGFSDRQLATCMGSTELAVRRLRQEKGIAPFVKQIDTVAAEFPAFTNYLYTTYNAIEHDVTFDERGIMVLGSGVYRIGSSVEFDWCAVRAIRTLRDQGLQTIMVNYNPETVSTDYDEADRLYFENISLETILDIYDAERSRGVILSMGGQTPNNIALPLYRQNVKIYGTSPEMIDTAENRYKFSRLLDEIGVDQPLWKELTSFDEAEAFCEKVGYPVLVRPSYVLSGAAMNVVSTGDDLSNYLTQATAVSRDHPVVISKYIEQAKEIEMDAVAKDGKMVMHFISEHVENAGVHSGDATLIHPPQDLDPQTVRQIEEATAKIGNALNVTGPFNIQFIAKNNEIKVIECNLRAARSFPFVSKVTGIDAIEMATKVMVGFPVDAYPDPGLPPDYVGIKVPQFSFSRLSGADPVLGVEMASTGEVACFGHDKYEAYLKALISTGIVPPKKNILFSIGSYREKLEILPSVQKLSAAGYNIFATSGTADFLTEHNVSCKYLEALGEENIDKQKSEYSLTQHLANNLIDMYINLPSKNHYRRPASYSSKGYHTRRMAVDFAVPLITNIKNAKLLAEALVRRLPLEVSSIDSKSSHRTHTFPGLINIAAFVPNLVAEQSTDLVQVTKASITAGFTTCIVIPLGLKGSITDAASLERAKTNVTGAAHCNFALNIAASADNAQSLDEELQAEAKALFIPFDVSSVSTPLSVVAAHFTAWPPEKPIVTDAKGSDLACILLLASLHNRSVHVTDVRSKDDLLLISLSKAKQLKVTCDVSVYALFFSREQFPGCACLPSPEDQASMWQKLDIIDAFSVGATPYRLAVEVGQPVSPASGMEETLPLLLTAVQEGRLSLDDIRIRLHDNPVHIFGLPEQTQTHVEVVIGRKARFGKRETCWTPLEPTLVTGAIHRVVVHGNTAFLDGSLFSVPLGKDISSATINHPQVLTSVAPKEAEPMPSGNIMGLSSLSSSHSIVPSATAGAIPAPISHTLAHPSFHRRHILSVKQFTHRDMYDLFSLANEMRLQVERNGTLDILKGRVLCTMFYEPSTRTSSSFDAAMKRCGGEVVQITSDTSSVAKGESLPDTIRTLGCYGDAIVIRHPDVGSAQLAAKFSPVPIINAGDGIGEHPTQALLDVYTIRSELGTVNGRSITLLGDLKNGRTVHSLVTLLSLYSVRLNFVSPPSLAMPASVLAVARKAGIPVLQCESLDEVLADTDVLYVTRIQKERFNSETEWTQVKDAYRVDHAVLSRAKEDMIVMHPLPRVNEIDPEVDFDSRRAVYFRQMRYGLFIRMALLASVMG</sequence>
<evidence type="ECO:0000256" key="15">
    <source>
        <dbReference type="ARBA" id="ARBA00043984"/>
    </source>
</evidence>
<comment type="similarity">
    <text evidence="13">In the 3rd section; belongs to the metallo-dependent hydrolases superfamily. DHOase family. CAD subfamily.</text>
</comment>
<evidence type="ECO:0000259" key="23">
    <source>
        <dbReference type="PROSITE" id="PS50975"/>
    </source>
</evidence>
<dbReference type="EMBL" id="JAWWNJ010000163">
    <property type="protein sequence ID" value="KAK6977915.1"/>
    <property type="molecule type" value="Genomic_DNA"/>
</dbReference>
<evidence type="ECO:0000256" key="12">
    <source>
        <dbReference type="ARBA" id="ARBA00023268"/>
    </source>
</evidence>
<dbReference type="InterPro" id="IPR036901">
    <property type="entry name" value="Asp/Orn_carbamoylTrfase_sf"/>
</dbReference>
<dbReference type="FunFam" id="3.20.20.140:FF:000036">
    <property type="entry name" value="Carbamoyl-phosphate synthase large chain"/>
    <property type="match status" value="1"/>
</dbReference>
<keyword evidence="11" id="KW-0665">Pyrimidine biosynthesis</keyword>
<dbReference type="InterPro" id="IPR016185">
    <property type="entry name" value="PreATP-grasp_dom_sf"/>
</dbReference>
<dbReference type="NCBIfam" id="TIGR01369">
    <property type="entry name" value="CPSaseII_lrg"/>
    <property type="match status" value="1"/>
</dbReference>
<evidence type="ECO:0000256" key="22">
    <source>
        <dbReference type="SAM" id="MobiDB-lite"/>
    </source>
</evidence>
<comment type="similarity">
    <text evidence="15">In the N-terminal section; belongs to the CarA family.</text>
</comment>
<comment type="catalytic activity">
    <reaction evidence="19">
        <text>carbamoyl phosphate + L-aspartate = N-carbamoyl-L-aspartate + phosphate + H(+)</text>
        <dbReference type="Rhea" id="RHEA:20013"/>
        <dbReference type="ChEBI" id="CHEBI:15378"/>
        <dbReference type="ChEBI" id="CHEBI:29991"/>
        <dbReference type="ChEBI" id="CHEBI:32814"/>
        <dbReference type="ChEBI" id="CHEBI:43474"/>
        <dbReference type="ChEBI" id="CHEBI:58228"/>
        <dbReference type="EC" id="2.1.3.2"/>
    </reaction>
</comment>
<evidence type="ECO:0000313" key="25">
    <source>
        <dbReference type="EMBL" id="KAK6977915.1"/>
    </source>
</evidence>
<dbReference type="InterPro" id="IPR011607">
    <property type="entry name" value="MGS-like_dom"/>
</dbReference>
<dbReference type="InterPro" id="IPR036480">
    <property type="entry name" value="CarbP_synth_ssu_N_sf"/>
</dbReference>
<comment type="pathway">
    <text evidence="3">Pyrimidine metabolism; UMP biosynthesis via de novo pathway; (S)-dihydroorotate from bicarbonate: step 2/3.</text>
</comment>
<dbReference type="InterPro" id="IPR006274">
    <property type="entry name" value="CarbamoylP_synth_ssu"/>
</dbReference>
<comment type="cofactor">
    <cofactor evidence="1">
        <name>Zn(2+)</name>
        <dbReference type="ChEBI" id="CHEBI:29105"/>
    </cofactor>
</comment>
<protein>
    <submittedName>
        <fullName evidence="25">URA2-multifunctional pyrimidine biosynthesis protein</fullName>
    </submittedName>
</protein>
<name>A0AAV9ZD20_9AGAR</name>
<dbReference type="InterPro" id="IPR005483">
    <property type="entry name" value="CPSase_dom"/>
</dbReference>
<dbReference type="GO" id="GO:0006221">
    <property type="term" value="P:pyrimidine nucleotide biosynthetic process"/>
    <property type="evidence" value="ECO:0007669"/>
    <property type="project" value="UniProtKB-KW"/>
</dbReference>
<dbReference type="PROSITE" id="PS00097">
    <property type="entry name" value="CARBAMOYLTRANSFERASE"/>
    <property type="match status" value="1"/>
</dbReference>
<keyword evidence="12" id="KW-0511">Multifunctional enzyme</keyword>
<evidence type="ECO:0000256" key="2">
    <source>
        <dbReference type="ARBA" id="ARBA00004812"/>
    </source>
</evidence>
<evidence type="ECO:0000256" key="1">
    <source>
        <dbReference type="ARBA" id="ARBA00001947"/>
    </source>
</evidence>
<dbReference type="Pfam" id="PF02142">
    <property type="entry name" value="MGS"/>
    <property type="match status" value="1"/>
</dbReference>
<dbReference type="InterPro" id="IPR006130">
    <property type="entry name" value="Asp/Orn_carbamoylTrfase"/>
</dbReference>